<evidence type="ECO:0000313" key="2">
    <source>
        <dbReference type="EMBL" id="AAP99700.1"/>
    </source>
</evidence>
<dbReference type="Proteomes" id="UP000001420">
    <property type="component" value="Chromosome"/>
</dbReference>
<dbReference type="RefSeq" id="WP_011124808.1">
    <property type="nucleotide sequence ID" value="NC_005042.1"/>
</dbReference>
<keyword evidence="3" id="KW-1185">Reference proteome</keyword>
<dbReference type="Pfam" id="PF11146">
    <property type="entry name" value="DUF2905"/>
    <property type="match status" value="1"/>
</dbReference>
<evidence type="ECO:0000313" key="3">
    <source>
        <dbReference type="Proteomes" id="UP000001420"/>
    </source>
</evidence>
<protein>
    <submittedName>
        <fullName evidence="2">Uncharacterized protein</fullName>
    </submittedName>
</protein>
<sequence length="33" mass="3715">MILIIENSTFYFPIVICIIISLALTIFVNLAKS</sequence>
<organism evidence="2 3">
    <name type="scientific">Prochlorococcus marinus (strain SARG / CCMP1375 / SS120)</name>
    <dbReference type="NCBI Taxonomy" id="167539"/>
    <lineage>
        <taxon>Bacteria</taxon>
        <taxon>Bacillati</taxon>
        <taxon>Cyanobacteriota</taxon>
        <taxon>Cyanophyceae</taxon>
        <taxon>Synechococcales</taxon>
        <taxon>Prochlorococcaceae</taxon>
        <taxon>Prochlorococcus</taxon>
    </lineage>
</organism>
<feature type="transmembrane region" description="Helical" evidence="1">
    <location>
        <begin position="12"/>
        <end position="31"/>
    </location>
</feature>
<keyword evidence="1" id="KW-1133">Transmembrane helix</keyword>
<dbReference type="HOGENOM" id="CLU_3383264_0_0_3"/>
<dbReference type="AlphaFoldDB" id="Q7VCT4"/>
<accession>Q7VCT4</accession>
<dbReference type="EMBL" id="AE017126">
    <property type="protein sequence ID" value="AAP99700.1"/>
    <property type="molecule type" value="Genomic_DNA"/>
</dbReference>
<dbReference type="KEGG" id="pma:Pro_0656"/>
<evidence type="ECO:0000256" key="1">
    <source>
        <dbReference type="SAM" id="Phobius"/>
    </source>
</evidence>
<keyword evidence="1" id="KW-0472">Membrane</keyword>
<dbReference type="STRING" id="167539.Pro_0656"/>
<proteinExistence type="predicted"/>
<reference evidence="2 3" key="1">
    <citation type="journal article" date="2003" name="Proc. Natl. Acad. Sci. U.S.A.">
        <title>Genome sequence of the cyanobacterium Prochlorococcus marinus SS120, a nearly minimal oxyphototrophic genome.</title>
        <authorList>
            <person name="Dufresne A."/>
            <person name="Salanoubat M."/>
            <person name="Partensky F."/>
            <person name="Artiguenave F."/>
            <person name="Axmann I.M."/>
            <person name="Barbe V."/>
            <person name="Duprat S."/>
            <person name="Galperin M.Y."/>
            <person name="Koonin E.V."/>
            <person name="Le Gall F."/>
            <person name="Makarova K.S."/>
            <person name="Ostrowski M."/>
            <person name="Oztas S."/>
            <person name="Robert C."/>
            <person name="Rogozin I.B."/>
            <person name="Scanlan D.J."/>
            <person name="Tandeau de Marsac N."/>
            <person name="Weissenbach J."/>
            <person name="Wincker P."/>
            <person name="Wolf Y.I."/>
            <person name="Hess W.R."/>
        </authorList>
    </citation>
    <scope>NUCLEOTIDE SEQUENCE [LARGE SCALE GENOMIC DNA]</scope>
    <source>
        <strain evidence="3">SARG / CCMP1375 / SS120</strain>
    </source>
</reference>
<name>Q7VCT4_PROMA</name>
<keyword evidence="1" id="KW-0812">Transmembrane</keyword>
<dbReference type="EnsemblBacteria" id="AAP99700">
    <property type="protein sequence ID" value="AAP99700"/>
    <property type="gene ID" value="Pro_0656"/>
</dbReference>
<dbReference type="InterPro" id="IPR021320">
    <property type="entry name" value="DUF2905"/>
</dbReference>
<gene>
    <name evidence="2" type="ordered locus">Pro_0656</name>
</gene>